<organism evidence="10 11">
    <name type="scientific">Blepharisma stoltei</name>
    <dbReference type="NCBI Taxonomy" id="1481888"/>
    <lineage>
        <taxon>Eukaryota</taxon>
        <taxon>Sar</taxon>
        <taxon>Alveolata</taxon>
        <taxon>Ciliophora</taxon>
        <taxon>Postciliodesmatophora</taxon>
        <taxon>Heterotrichea</taxon>
        <taxon>Heterotrichida</taxon>
        <taxon>Blepharismidae</taxon>
        <taxon>Blepharisma</taxon>
    </lineage>
</organism>
<dbReference type="Proteomes" id="UP001162131">
    <property type="component" value="Unassembled WGS sequence"/>
</dbReference>
<dbReference type="GO" id="GO:0005509">
    <property type="term" value="F:calcium ion binding"/>
    <property type="evidence" value="ECO:0007669"/>
    <property type="project" value="InterPro"/>
</dbReference>
<evidence type="ECO:0000256" key="1">
    <source>
        <dbReference type="ARBA" id="ARBA00004245"/>
    </source>
</evidence>
<dbReference type="GO" id="GO:0005856">
    <property type="term" value="C:cytoskeleton"/>
    <property type="evidence" value="ECO:0007669"/>
    <property type="project" value="UniProtKB-SubCell"/>
</dbReference>
<evidence type="ECO:0000313" key="10">
    <source>
        <dbReference type="EMBL" id="CAG9321622.1"/>
    </source>
</evidence>
<name>A0AAU9J0L3_9CILI</name>
<keyword evidence="5" id="KW-0677">Repeat</keyword>
<dbReference type="Gene3D" id="1.10.238.10">
    <property type="entry name" value="EF-hand"/>
    <property type="match status" value="2"/>
</dbReference>
<dbReference type="InterPro" id="IPR051581">
    <property type="entry name" value="Ca-bind"/>
</dbReference>
<keyword evidence="4" id="KW-0479">Metal-binding</keyword>
<dbReference type="PANTHER" id="PTHR34524:SF6">
    <property type="entry name" value="CALCYPHOSINE LIKE"/>
    <property type="match status" value="1"/>
</dbReference>
<comment type="function">
    <text evidence="8">Plays a fundamental role in microtubule organizing center structure and function. Component of the infraciliary lattice (ICL) and the ciliary basal bodies.</text>
</comment>
<evidence type="ECO:0000313" key="11">
    <source>
        <dbReference type="Proteomes" id="UP001162131"/>
    </source>
</evidence>
<dbReference type="PANTHER" id="PTHR34524">
    <property type="entry name" value="CALCYPHOSIN"/>
    <property type="match status" value="1"/>
</dbReference>
<sequence length="195" mass="22428">MSSQPRGIVEVLANVRQQLEKRGGRTVRALGRTFRALDSFDGNKKVDPQEFSVGLRENGVNLNPQELQILFQYFDKDGDGTISFDEFLVGIRGRPSARRQALVDKAFLKFDRDGNGYIDANDLRGVYNCRYHPKVQRGQMTEDQAFAEFLSSFNDRNRDGRITKDEWDEYYAAVSSSIDNDDHFVQLMKMAWKLD</sequence>
<dbReference type="SUPFAM" id="SSF47473">
    <property type="entry name" value="EF-hand"/>
    <property type="match status" value="1"/>
</dbReference>
<evidence type="ECO:0000256" key="4">
    <source>
        <dbReference type="ARBA" id="ARBA00022723"/>
    </source>
</evidence>
<evidence type="ECO:0000256" key="3">
    <source>
        <dbReference type="ARBA" id="ARBA00022490"/>
    </source>
</evidence>
<dbReference type="PROSITE" id="PS50222">
    <property type="entry name" value="EF_HAND_2"/>
    <property type="match status" value="2"/>
</dbReference>
<keyword evidence="3" id="KW-0963">Cytoplasm</keyword>
<accession>A0AAU9J0L3</accession>
<feature type="domain" description="EF-hand" evidence="9">
    <location>
        <begin position="98"/>
        <end position="133"/>
    </location>
</feature>
<keyword evidence="6" id="KW-0106">Calcium</keyword>
<dbReference type="EMBL" id="CAJZBQ010000028">
    <property type="protein sequence ID" value="CAG9321622.1"/>
    <property type="molecule type" value="Genomic_DNA"/>
</dbReference>
<proteinExistence type="inferred from homology"/>
<comment type="similarity">
    <text evidence="2">Belongs to the centrin family.</text>
</comment>
<dbReference type="InterPro" id="IPR011992">
    <property type="entry name" value="EF-hand-dom_pair"/>
</dbReference>
<evidence type="ECO:0000256" key="5">
    <source>
        <dbReference type="ARBA" id="ARBA00022737"/>
    </source>
</evidence>
<dbReference type="SMART" id="SM00054">
    <property type="entry name" value="EFh"/>
    <property type="match status" value="4"/>
</dbReference>
<evidence type="ECO:0000256" key="7">
    <source>
        <dbReference type="ARBA" id="ARBA00023212"/>
    </source>
</evidence>
<reference evidence="10" key="1">
    <citation type="submission" date="2021-09" db="EMBL/GenBank/DDBJ databases">
        <authorList>
            <consortium name="AG Swart"/>
            <person name="Singh M."/>
            <person name="Singh A."/>
            <person name="Seah K."/>
            <person name="Emmerich C."/>
        </authorList>
    </citation>
    <scope>NUCLEOTIDE SEQUENCE</scope>
    <source>
        <strain evidence="10">ATCC30299</strain>
    </source>
</reference>
<keyword evidence="11" id="KW-1185">Reference proteome</keyword>
<evidence type="ECO:0000256" key="6">
    <source>
        <dbReference type="ARBA" id="ARBA00022837"/>
    </source>
</evidence>
<evidence type="ECO:0000256" key="8">
    <source>
        <dbReference type="ARBA" id="ARBA00025692"/>
    </source>
</evidence>
<gene>
    <name evidence="10" type="ORF">BSTOLATCC_MIC28898</name>
</gene>
<dbReference type="Pfam" id="PF13499">
    <property type="entry name" value="EF-hand_7"/>
    <property type="match status" value="2"/>
</dbReference>
<evidence type="ECO:0000256" key="2">
    <source>
        <dbReference type="ARBA" id="ARBA00005253"/>
    </source>
</evidence>
<dbReference type="AlphaFoldDB" id="A0AAU9J0L3"/>
<keyword evidence="7" id="KW-0206">Cytoskeleton</keyword>
<feature type="domain" description="EF-hand" evidence="9">
    <location>
        <begin position="62"/>
        <end position="97"/>
    </location>
</feature>
<dbReference type="InterPro" id="IPR002048">
    <property type="entry name" value="EF_hand_dom"/>
</dbReference>
<evidence type="ECO:0000259" key="9">
    <source>
        <dbReference type="PROSITE" id="PS50222"/>
    </source>
</evidence>
<dbReference type="PROSITE" id="PS00018">
    <property type="entry name" value="EF_HAND_1"/>
    <property type="match status" value="3"/>
</dbReference>
<dbReference type="CDD" id="cd00051">
    <property type="entry name" value="EFh"/>
    <property type="match status" value="2"/>
</dbReference>
<dbReference type="FunFam" id="1.10.238.10:FF:000178">
    <property type="entry name" value="Calmodulin-2 A"/>
    <property type="match status" value="1"/>
</dbReference>
<comment type="subcellular location">
    <subcellularLocation>
        <location evidence="1">Cytoplasm</location>
        <location evidence="1">Cytoskeleton</location>
    </subcellularLocation>
</comment>
<dbReference type="InterPro" id="IPR018247">
    <property type="entry name" value="EF_Hand_1_Ca_BS"/>
</dbReference>
<comment type="caution">
    <text evidence="10">The sequence shown here is derived from an EMBL/GenBank/DDBJ whole genome shotgun (WGS) entry which is preliminary data.</text>
</comment>
<protein>
    <recommendedName>
        <fullName evidence="9">EF-hand domain-containing protein</fullName>
    </recommendedName>
</protein>